<organism evidence="1 2">
    <name type="scientific">Pseudomonas phage vB_PaeM_PS119XW</name>
    <dbReference type="NCBI Taxonomy" id="2601632"/>
    <lineage>
        <taxon>Viruses</taxon>
        <taxon>Duplodnaviria</taxon>
        <taxon>Heunggongvirae</taxon>
        <taxon>Uroviricota</taxon>
        <taxon>Caudoviricetes</taxon>
        <taxon>Chimalliviridae</taxon>
        <taxon>Pawinskivirus</taxon>
        <taxon>Pawinskivirus PS119XW</taxon>
    </lineage>
</organism>
<accession>A0A5C1K842</accession>
<dbReference type="RefSeq" id="YP_010661096.1">
    <property type="nucleotide sequence ID" value="NC_070882.1"/>
</dbReference>
<dbReference type="EMBL" id="MN103543">
    <property type="protein sequence ID" value="QEM42085.1"/>
    <property type="molecule type" value="Genomic_DNA"/>
</dbReference>
<evidence type="ECO:0000313" key="2">
    <source>
        <dbReference type="Proteomes" id="UP000322144"/>
    </source>
</evidence>
<sequence length="265" mass="30325">MAKFIGIYDRFDMEKVKQVFKLTELDDLEIIPCNGENLLTGVVAYTGGNISRYMEEQLHQAKLILNGLGIYCEHNEVDVEDSSATKVYLGPHGDLYLLCKSHVDFFGMSREETCSLGIGDGFARPVQIRTDNNEHLFIREFYFMGEHNALRNARRYLQHIVRRSRLLKESDMEEISRRAAGKVTIIGITSHGVVYDLVSPKAIKQIRDTQWRLDPIAERVAGYTIYQVTSKCRELPVATKWSLLALADRDYRDAVNQFLPEQGTE</sequence>
<dbReference type="KEGG" id="vg:77937106"/>
<evidence type="ECO:0000313" key="1">
    <source>
        <dbReference type="EMBL" id="QEM42085.1"/>
    </source>
</evidence>
<reference evidence="1 2" key="1">
    <citation type="submission" date="2019-06" db="EMBL/GenBank/DDBJ databases">
        <title>A distant relative of Phikzvirus genus phages from a therapeutic phage collection.</title>
        <authorList>
            <person name="Hejnowicz M.S."/>
            <person name="Dabrowski K."/>
            <person name="Gawor J."/>
            <person name="Weber-Dabrowska B."/>
            <person name="Gromadka R."/>
            <person name="Lobocka M.B."/>
        </authorList>
    </citation>
    <scope>NUCLEOTIDE SEQUENCE [LARGE SCALE GENOMIC DNA]</scope>
</reference>
<dbReference type="Proteomes" id="UP000322144">
    <property type="component" value="Segment"/>
</dbReference>
<name>A0A5C1K842_9CAUD</name>
<keyword evidence="2" id="KW-1185">Reference proteome</keyword>
<proteinExistence type="predicted"/>
<dbReference type="GeneID" id="77937106"/>
<protein>
    <submittedName>
        <fullName evidence="1">Uncharacterized protein</fullName>
    </submittedName>
</protein>